<accession>S3D5K8</accession>
<dbReference type="KEGG" id="glz:GLAREA_07532"/>
<dbReference type="RefSeq" id="XP_008080411.1">
    <property type="nucleotide sequence ID" value="XM_008082220.1"/>
</dbReference>
<protein>
    <submittedName>
        <fullName evidence="1">Uncharacterized protein</fullName>
    </submittedName>
</protein>
<dbReference type="GeneID" id="19466585"/>
<dbReference type="OrthoDB" id="2129069at2759"/>
<gene>
    <name evidence="1" type="ORF">GLAREA_07532</name>
</gene>
<organism evidence="1 2">
    <name type="scientific">Glarea lozoyensis (strain ATCC 20868 / MF5171)</name>
    <dbReference type="NCBI Taxonomy" id="1116229"/>
    <lineage>
        <taxon>Eukaryota</taxon>
        <taxon>Fungi</taxon>
        <taxon>Dikarya</taxon>
        <taxon>Ascomycota</taxon>
        <taxon>Pezizomycotina</taxon>
        <taxon>Leotiomycetes</taxon>
        <taxon>Helotiales</taxon>
        <taxon>Helotiaceae</taxon>
        <taxon>Glarea</taxon>
    </lineage>
</organism>
<sequence length="230" mass="25720">MASPSATFCTTLRKRKEWNTLPATLLGDPKRQWQEKTLETHDLALALSRYSQEDNQEFFRLLLLSSSDLLDPTTSTTRIERLFHQSGGRNVGIIFLLHDKAPGKTGTIGYMNLQANILGVFDMPILPLYSIASFQQTLDKFRRAVSSSTKPKSVSSGNPAVVLLPYCTLRPPIPEHTRNILGEEYHCIAELAQAATTPDGQVALRRLLPDPSNSVVDEVIDFWAQEYCTE</sequence>
<evidence type="ECO:0000313" key="1">
    <source>
        <dbReference type="EMBL" id="EPE32399.1"/>
    </source>
</evidence>
<dbReference type="eggNOG" id="ENOG502SYS1">
    <property type="taxonomic scope" value="Eukaryota"/>
</dbReference>
<evidence type="ECO:0000313" key="2">
    <source>
        <dbReference type="Proteomes" id="UP000016922"/>
    </source>
</evidence>
<dbReference type="HOGENOM" id="CLU_089720_0_0_1"/>
<name>S3D5K8_GLAL2</name>
<keyword evidence="2" id="KW-1185">Reference proteome</keyword>
<reference evidence="1 2" key="1">
    <citation type="journal article" date="2013" name="BMC Genomics">
        <title>Genomics-driven discovery of the pneumocandin biosynthetic gene cluster in the fungus Glarea lozoyensis.</title>
        <authorList>
            <person name="Chen L."/>
            <person name="Yue Q."/>
            <person name="Zhang X."/>
            <person name="Xiang M."/>
            <person name="Wang C."/>
            <person name="Li S."/>
            <person name="Che Y."/>
            <person name="Ortiz-Lopez F.J."/>
            <person name="Bills G.F."/>
            <person name="Liu X."/>
            <person name="An Z."/>
        </authorList>
    </citation>
    <scope>NUCLEOTIDE SEQUENCE [LARGE SCALE GENOMIC DNA]</scope>
    <source>
        <strain evidence="2">ATCC 20868 / MF5171</strain>
    </source>
</reference>
<dbReference type="EMBL" id="KE145359">
    <property type="protein sequence ID" value="EPE32399.1"/>
    <property type="molecule type" value="Genomic_DNA"/>
</dbReference>
<dbReference type="OMA" id="MSIVTHG"/>
<dbReference type="Proteomes" id="UP000016922">
    <property type="component" value="Unassembled WGS sequence"/>
</dbReference>
<dbReference type="AlphaFoldDB" id="S3D5K8"/>
<proteinExistence type="predicted"/>